<reference evidence="2" key="2">
    <citation type="journal article" date="2015" name="Genome Biol. Evol.">
        <title>Complete Genome Sequence and Transcriptomic Analysis of the Novel Pathogen Elizabethkingia anophelis in Response to Oxidative Stress.</title>
        <authorList>
            <person name="Li Y."/>
            <person name="Liu Y."/>
            <person name="Chew S.C."/>
            <person name="Tay M."/>
            <person name="Salido M.M."/>
            <person name="Teo J."/>
            <person name="Lauro F.M."/>
            <person name="Givskov M."/>
            <person name="Yang L."/>
        </authorList>
    </citation>
    <scope>NUCLEOTIDE SEQUENCE</scope>
    <source>
        <strain evidence="2">NUHP1</strain>
    </source>
</reference>
<dbReference type="GO" id="GO:0020037">
    <property type="term" value="F:heme binding"/>
    <property type="evidence" value="ECO:0007669"/>
    <property type="project" value="InterPro"/>
</dbReference>
<name>A0A077EJK1_9FLAO</name>
<protein>
    <recommendedName>
        <fullName evidence="1">Haem-binding domain-containing protein</fullName>
    </recommendedName>
</protein>
<dbReference type="HOGENOM" id="CLU_120447_1_0_10"/>
<dbReference type="KEGG" id="eao:BD94_3837"/>
<dbReference type="STRING" id="1338011.BD94_3837"/>
<dbReference type="Pfam" id="PF14376">
    <property type="entry name" value="Haem_bd"/>
    <property type="match status" value="1"/>
</dbReference>
<feature type="domain" description="Haem-binding" evidence="1">
    <location>
        <begin position="10"/>
        <end position="145"/>
    </location>
</feature>
<dbReference type="Proteomes" id="UP000028933">
    <property type="component" value="Chromosome"/>
</dbReference>
<dbReference type="RefSeq" id="WP_024563983.1">
    <property type="nucleotide sequence ID" value="NZ_CP007547.1"/>
</dbReference>
<dbReference type="eggNOG" id="COG2010">
    <property type="taxonomic scope" value="Bacteria"/>
</dbReference>
<dbReference type="Gene3D" id="1.10.760.10">
    <property type="entry name" value="Cytochrome c-like domain"/>
    <property type="match status" value="1"/>
</dbReference>
<dbReference type="InterPro" id="IPR025992">
    <property type="entry name" value="Haem-bd"/>
</dbReference>
<sequence length="150" mass="17677">MIKKILFWGFVVLVVIQLIPVSRTNKPVNKKDNFVSMQQSPADVTQLLQRACYDCHSNETKYPWYAYVAPISWTVKDHVNEGKERLNYSEWSRYNKDQKTTILQKSVATIEQRSMPMPAYILKHPEANLNNTERNTLTEYFKKLLTDNKY</sequence>
<evidence type="ECO:0000313" key="3">
    <source>
        <dbReference type="Proteomes" id="UP000028933"/>
    </source>
</evidence>
<organism evidence="2 3">
    <name type="scientific">Elizabethkingia anophelis NUHP1</name>
    <dbReference type="NCBI Taxonomy" id="1338011"/>
    <lineage>
        <taxon>Bacteria</taxon>
        <taxon>Pseudomonadati</taxon>
        <taxon>Bacteroidota</taxon>
        <taxon>Flavobacteriia</taxon>
        <taxon>Flavobacteriales</taxon>
        <taxon>Weeksellaceae</taxon>
        <taxon>Elizabethkingia</taxon>
    </lineage>
</organism>
<evidence type="ECO:0000313" key="2">
    <source>
        <dbReference type="EMBL" id="AIL47612.1"/>
    </source>
</evidence>
<proteinExistence type="predicted"/>
<gene>
    <name evidence="2" type="ORF">BD94_3837</name>
</gene>
<dbReference type="InterPro" id="IPR036909">
    <property type="entry name" value="Cyt_c-like_dom_sf"/>
</dbReference>
<dbReference type="EMBL" id="CP007547">
    <property type="protein sequence ID" value="AIL47612.1"/>
    <property type="molecule type" value="Genomic_DNA"/>
</dbReference>
<dbReference type="SMART" id="SM01235">
    <property type="entry name" value="Haem_bd"/>
    <property type="match status" value="1"/>
</dbReference>
<dbReference type="AlphaFoldDB" id="A0A077EJK1"/>
<accession>A0A077EJK1</accession>
<evidence type="ECO:0000259" key="1">
    <source>
        <dbReference type="SMART" id="SM01235"/>
    </source>
</evidence>
<reference evidence="2" key="1">
    <citation type="journal article" date="2013" name="Lancet">
        <title>First case of E anophelis outbreak in an intensive-care unit.</title>
        <authorList>
            <person name="Teo J."/>
            <person name="Tan S.Y."/>
            <person name="Tay M."/>
            <person name="Ding Y."/>
            <person name="Kjelleberg S."/>
            <person name="Givskov M."/>
            <person name="Lin R.T."/>
            <person name="Yang L."/>
        </authorList>
    </citation>
    <scope>NUCLEOTIDE SEQUENCE [LARGE SCALE GENOMIC DNA]</scope>
    <source>
        <strain evidence="2">NUHP1</strain>
    </source>
</reference>
<dbReference type="GO" id="GO:0009055">
    <property type="term" value="F:electron transfer activity"/>
    <property type="evidence" value="ECO:0007669"/>
    <property type="project" value="InterPro"/>
</dbReference>